<accession>A0A2M9B6J6</accession>
<organism evidence="8 9">
    <name type="scientific">Mumia flava</name>
    <dbReference type="NCBI Taxonomy" id="1348852"/>
    <lineage>
        <taxon>Bacteria</taxon>
        <taxon>Bacillati</taxon>
        <taxon>Actinomycetota</taxon>
        <taxon>Actinomycetes</taxon>
        <taxon>Propionibacteriales</taxon>
        <taxon>Nocardioidaceae</taxon>
        <taxon>Mumia</taxon>
    </lineage>
</organism>
<dbReference type="Gene3D" id="3.40.50.720">
    <property type="entry name" value="NAD(P)-binding Rossmann-like Domain"/>
    <property type="match status" value="1"/>
</dbReference>
<dbReference type="EMBL" id="PGEZ01000002">
    <property type="protein sequence ID" value="PJJ53548.1"/>
    <property type="molecule type" value="Genomic_DNA"/>
</dbReference>
<evidence type="ECO:0000256" key="3">
    <source>
        <dbReference type="ARBA" id="ARBA00023002"/>
    </source>
</evidence>
<dbReference type="GO" id="GO:0019354">
    <property type="term" value="P:siroheme biosynthetic process"/>
    <property type="evidence" value="ECO:0007669"/>
    <property type="project" value="UniProtKB-UniPathway"/>
</dbReference>
<keyword evidence="3" id="KW-0560">Oxidoreductase</keyword>
<evidence type="ECO:0000313" key="9">
    <source>
        <dbReference type="Proteomes" id="UP000230842"/>
    </source>
</evidence>
<evidence type="ECO:0000256" key="2">
    <source>
        <dbReference type="ARBA" id="ARBA00012400"/>
    </source>
</evidence>
<comment type="caution">
    <text evidence="8">The sequence shown here is derived from an EMBL/GenBank/DDBJ whole genome shotgun (WGS) entry which is preliminary data.</text>
</comment>
<dbReference type="PANTHER" id="PTHR35330">
    <property type="entry name" value="SIROHEME BIOSYNTHESIS PROTEIN MET8"/>
    <property type="match status" value="1"/>
</dbReference>
<evidence type="ECO:0000256" key="7">
    <source>
        <dbReference type="SAM" id="MobiDB-lite"/>
    </source>
</evidence>
<dbReference type="SUPFAM" id="SSF51735">
    <property type="entry name" value="NAD(P)-binding Rossmann-fold domains"/>
    <property type="match status" value="1"/>
</dbReference>
<feature type="region of interest" description="Disordered" evidence="7">
    <location>
        <begin position="148"/>
        <end position="167"/>
    </location>
</feature>
<dbReference type="GO" id="GO:0043115">
    <property type="term" value="F:precorrin-2 dehydrogenase activity"/>
    <property type="evidence" value="ECO:0007669"/>
    <property type="project" value="UniProtKB-EC"/>
</dbReference>
<dbReference type="RefSeq" id="WP_211288160.1">
    <property type="nucleotide sequence ID" value="NZ_PGEZ01000002.1"/>
</dbReference>
<proteinExistence type="predicted"/>
<sequence>MSEHGPGLSHPPYVAGLILAGRRVVVVGGGRVTARRLPTLLDAGAAVTVVAPALDARIAERVAAGEVAWLERGYESGDLAGAWYAMAATDRPAVNAAIAEEASLRQIFCVRADDAPLGTAWTPATGRWGETTVAVLSNRDPRHSALTRDRLMGAMSQLEPEHRPDEG</sequence>
<evidence type="ECO:0000256" key="4">
    <source>
        <dbReference type="ARBA" id="ARBA00023027"/>
    </source>
</evidence>
<dbReference type="InterPro" id="IPR028161">
    <property type="entry name" value="Met8-like"/>
</dbReference>
<gene>
    <name evidence="8" type="ORF">CLV56_3038</name>
</gene>
<dbReference type="PANTHER" id="PTHR35330:SF1">
    <property type="entry name" value="SIROHEME BIOSYNTHESIS PROTEIN MET8"/>
    <property type="match status" value="1"/>
</dbReference>
<dbReference type="InterPro" id="IPR006367">
    <property type="entry name" value="Sirohaem_synthase_N"/>
</dbReference>
<dbReference type="NCBIfam" id="TIGR01470">
    <property type="entry name" value="cysG_Nterm"/>
    <property type="match status" value="1"/>
</dbReference>
<evidence type="ECO:0000313" key="8">
    <source>
        <dbReference type="EMBL" id="PJJ53548.1"/>
    </source>
</evidence>
<protein>
    <recommendedName>
        <fullName evidence="2">precorrin-2 dehydrogenase</fullName>
        <ecNumber evidence="2">1.3.1.76</ecNumber>
    </recommendedName>
</protein>
<dbReference type="EC" id="1.3.1.76" evidence="2"/>
<dbReference type="AlphaFoldDB" id="A0A2M9B6J6"/>
<dbReference type="Pfam" id="PF13241">
    <property type="entry name" value="NAD_binding_7"/>
    <property type="match status" value="1"/>
</dbReference>
<evidence type="ECO:0000256" key="5">
    <source>
        <dbReference type="ARBA" id="ARBA00023244"/>
    </source>
</evidence>
<evidence type="ECO:0000256" key="6">
    <source>
        <dbReference type="ARBA" id="ARBA00047561"/>
    </source>
</evidence>
<reference evidence="8 9" key="1">
    <citation type="submission" date="2017-11" db="EMBL/GenBank/DDBJ databases">
        <title>Genomic Encyclopedia of Archaeal and Bacterial Type Strains, Phase II (KMG-II): From Individual Species to Whole Genera.</title>
        <authorList>
            <person name="Goeker M."/>
        </authorList>
    </citation>
    <scope>NUCLEOTIDE SEQUENCE [LARGE SCALE GENOMIC DNA]</scope>
    <source>
        <strain evidence="8 9">DSM 27763</strain>
    </source>
</reference>
<keyword evidence="5" id="KW-0627">Porphyrin biosynthesis</keyword>
<keyword evidence="4" id="KW-0520">NAD</keyword>
<comment type="catalytic activity">
    <reaction evidence="6">
        <text>precorrin-2 + NAD(+) = sirohydrochlorin + NADH + 2 H(+)</text>
        <dbReference type="Rhea" id="RHEA:15613"/>
        <dbReference type="ChEBI" id="CHEBI:15378"/>
        <dbReference type="ChEBI" id="CHEBI:57540"/>
        <dbReference type="ChEBI" id="CHEBI:57945"/>
        <dbReference type="ChEBI" id="CHEBI:58351"/>
        <dbReference type="ChEBI" id="CHEBI:58827"/>
        <dbReference type="EC" id="1.3.1.76"/>
    </reaction>
</comment>
<dbReference type="UniPathway" id="UPA00262">
    <property type="reaction ID" value="UER00222"/>
</dbReference>
<name>A0A2M9B6J6_9ACTN</name>
<dbReference type="InterPro" id="IPR036291">
    <property type="entry name" value="NAD(P)-bd_dom_sf"/>
</dbReference>
<dbReference type="Proteomes" id="UP000230842">
    <property type="component" value="Unassembled WGS sequence"/>
</dbReference>
<comment type="pathway">
    <text evidence="1">Porphyrin-containing compound metabolism; siroheme biosynthesis; sirohydrochlorin from precorrin-2: step 1/1.</text>
</comment>
<keyword evidence="9" id="KW-1185">Reference proteome</keyword>
<evidence type="ECO:0000256" key="1">
    <source>
        <dbReference type="ARBA" id="ARBA00005010"/>
    </source>
</evidence>
<dbReference type="GO" id="GO:0004325">
    <property type="term" value="F:ferrochelatase activity"/>
    <property type="evidence" value="ECO:0007669"/>
    <property type="project" value="InterPro"/>
</dbReference>